<accession>A0AAV7ZUB7</accession>
<dbReference type="FunFam" id="1.20.1280.290:FF:000009">
    <property type="entry name" value="PQ loop repeat family protein"/>
    <property type="match status" value="1"/>
</dbReference>
<reference evidence="8" key="1">
    <citation type="submission" date="2022-08" db="EMBL/GenBank/DDBJ databases">
        <title>Novel sulfate-reducing endosymbionts in the free-living metamonad Anaeramoeba.</title>
        <authorList>
            <person name="Jerlstrom-Hultqvist J."/>
            <person name="Cepicka I."/>
            <person name="Gallot-Lavallee L."/>
            <person name="Salas-Leiva D."/>
            <person name="Curtis B.A."/>
            <person name="Zahonova K."/>
            <person name="Pipaliya S."/>
            <person name="Dacks J."/>
            <person name="Roger A.J."/>
        </authorList>
    </citation>
    <scope>NUCLEOTIDE SEQUENCE</scope>
    <source>
        <strain evidence="8">Schooner1</strain>
    </source>
</reference>
<evidence type="ECO:0000313" key="9">
    <source>
        <dbReference type="Proteomes" id="UP001146793"/>
    </source>
</evidence>
<dbReference type="Proteomes" id="UP001146793">
    <property type="component" value="Unassembled WGS sequence"/>
</dbReference>
<feature type="transmembrane region" description="Helical" evidence="6">
    <location>
        <begin position="294"/>
        <end position="317"/>
    </location>
</feature>
<dbReference type="EMBL" id="JANTQA010000023">
    <property type="protein sequence ID" value="KAJ3444754.1"/>
    <property type="molecule type" value="Genomic_DNA"/>
</dbReference>
<dbReference type="GO" id="GO:0015174">
    <property type="term" value="F:basic amino acid transmembrane transporter activity"/>
    <property type="evidence" value="ECO:0007669"/>
    <property type="project" value="UniProtKB-ARBA"/>
</dbReference>
<feature type="transmembrane region" description="Helical" evidence="6">
    <location>
        <begin position="263"/>
        <end position="282"/>
    </location>
</feature>
<keyword evidence="4 6" id="KW-0472">Membrane</keyword>
<comment type="caution">
    <text evidence="7">The sequence shown here is derived from an EMBL/GenBank/DDBJ whole genome shotgun (WGS) entry which is preliminary data.</text>
</comment>
<reference evidence="7" key="2">
    <citation type="submission" date="2022-08" db="EMBL/GenBank/DDBJ databases">
        <title>Novel sulphate-reducing endosymbionts in the free-living metamonad Anaeramoeba.</title>
        <authorList>
            <person name="Jerlstrom-Hultqvist J."/>
            <person name="Cepicka I."/>
            <person name="Gallot-Lavallee L."/>
            <person name="Salas-Leiva D."/>
            <person name="Curtis B.A."/>
            <person name="Zahonova K."/>
            <person name="Pipaliya S."/>
            <person name="Dacks J."/>
            <person name="Roger A.J."/>
        </authorList>
    </citation>
    <scope>NUCLEOTIDE SEQUENCE</scope>
    <source>
        <strain evidence="7">Busselton2</strain>
    </source>
</reference>
<evidence type="ECO:0000256" key="5">
    <source>
        <dbReference type="SAM" id="MobiDB-lite"/>
    </source>
</evidence>
<evidence type="ECO:0000313" key="8">
    <source>
        <dbReference type="EMBL" id="KAJ6252445.1"/>
    </source>
</evidence>
<dbReference type="AlphaFoldDB" id="A0AAV7ZUB7"/>
<feature type="region of interest" description="Disordered" evidence="5">
    <location>
        <begin position="140"/>
        <end position="169"/>
    </location>
</feature>
<dbReference type="Gene3D" id="1.20.1280.290">
    <property type="match status" value="2"/>
</dbReference>
<feature type="transmembrane region" description="Helical" evidence="6">
    <location>
        <begin position="99"/>
        <end position="117"/>
    </location>
</feature>
<evidence type="ECO:0000256" key="1">
    <source>
        <dbReference type="ARBA" id="ARBA00004141"/>
    </source>
</evidence>
<dbReference type="Proteomes" id="UP001150062">
    <property type="component" value="Unassembled WGS sequence"/>
</dbReference>
<feature type="region of interest" description="Disordered" evidence="5">
    <location>
        <begin position="324"/>
        <end position="352"/>
    </location>
</feature>
<dbReference type="SMART" id="SM00679">
    <property type="entry name" value="CTNS"/>
    <property type="match status" value="2"/>
</dbReference>
<feature type="transmembrane region" description="Helical" evidence="6">
    <location>
        <begin position="181"/>
        <end position="204"/>
    </location>
</feature>
<name>A0AAV7ZUB7_9EUKA</name>
<dbReference type="EMBL" id="JAOAOG010000045">
    <property type="protein sequence ID" value="KAJ6252445.1"/>
    <property type="molecule type" value="Genomic_DNA"/>
</dbReference>
<feature type="transmembrane region" description="Helical" evidence="6">
    <location>
        <begin position="70"/>
        <end position="93"/>
    </location>
</feature>
<evidence type="ECO:0000256" key="4">
    <source>
        <dbReference type="ARBA" id="ARBA00023136"/>
    </source>
</evidence>
<dbReference type="PANTHER" id="PTHR16201">
    <property type="entry name" value="SEVEN TRANSMEMBRANE PROTEIN 1-RELATED"/>
    <property type="match status" value="1"/>
</dbReference>
<dbReference type="FunFam" id="1.20.1280.290:FF:000012">
    <property type="entry name" value="Vacuolar membrane PQ loop repeat protein"/>
    <property type="match status" value="1"/>
</dbReference>
<comment type="subcellular location">
    <subcellularLocation>
        <location evidence="1">Membrane</location>
        <topology evidence="1">Multi-pass membrane protein</topology>
    </subcellularLocation>
</comment>
<dbReference type="InterPro" id="IPR006603">
    <property type="entry name" value="PQ-loop_rpt"/>
</dbReference>
<dbReference type="Pfam" id="PF04193">
    <property type="entry name" value="PQ-loop"/>
    <property type="match status" value="2"/>
</dbReference>
<sequence length="352" mass="39788">MQILFSCSPLIKNGHEYSHWINKVFSDCIWSVKDYFSFFIGLSSILCWLVAQLPQIILNYKTKRADSLSFIFLTEWLLGDITNLTGCILAHQLPPQTATAIYFVIIDMTLFVEFVWYRHKNKKIDQEKLQEKQPLLHSESVSDLEGGNSSNDTNQNINQNESDESLSLSGSGAGSGMSINAIMGIIGFGSITYLGIFTLTKAFTSTTNLNIDNRNLLSKGEHESAREIAGKVIGWISGLMYLSSRIPQIIKNYKRKSFDGLSVQMFLSAICGNLTYALGIFLRSTKWDFIKPKIPWLVGSVGTCGFDCTIFSQYLYYEKCNKKRKLKKKVDQKDKESDSQSDNTSRSKENQN</sequence>
<feature type="compositionally biased region" description="Polar residues" evidence="5">
    <location>
        <begin position="147"/>
        <end position="160"/>
    </location>
</feature>
<organism evidence="7 9">
    <name type="scientific">Anaeramoeba flamelloides</name>
    <dbReference type="NCBI Taxonomy" id="1746091"/>
    <lineage>
        <taxon>Eukaryota</taxon>
        <taxon>Metamonada</taxon>
        <taxon>Anaeramoebidae</taxon>
        <taxon>Anaeramoeba</taxon>
    </lineage>
</organism>
<evidence type="ECO:0000256" key="3">
    <source>
        <dbReference type="ARBA" id="ARBA00022989"/>
    </source>
</evidence>
<dbReference type="GO" id="GO:0098852">
    <property type="term" value="C:lytic vacuole membrane"/>
    <property type="evidence" value="ECO:0007669"/>
    <property type="project" value="UniProtKB-ARBA"/>
</dbReference>
<gene>
    <name evidence="7" type="ORF">M0812_10615</name>
    <name evidence="8" type="ORF">M0813_14297</name>
</gene>
<keyword evidence="3 6" id="KW-1133">Transmembrane helix</keyword>
<dbReference type="PANTHER" id="PTHR16201:SF34">
    <property type="entry name" value="LYSOSOMAL AMINO ACID TRANSPORTER 1"/>
    <property type="match status" value="1"/>
</dbReference>
<evidence type="ECO:0000313" key="7">
    <source>
        <dbReference type="EMBL" id="KAJ3444754.1"/>
    </source>
</evidence>
<evidence type="ECO:0000256" key="2">
    <source>
        <dbReference type="ARBA" id="ARBA00022692"/>
    </source>
</evidence>
<feature type="compositionally biased region" description="Basic and acidic residues" evidence="5">
    <location>
        <begin position="329"/>
        <end position="338"/>
    </location>
</feature>
<evidence type="ECO:0000256" key="6">
    <source>
        <dbReference type="SAM" id="Phobius"/>
    </source>
</evidence>
<keyword evidence="2 6" id="KW-0812">Transmembrane</keyword>
<keyword evidence="10" id="KW-1185">Reference proteome</keyword>
<dbReference type="InterPro" id="IPR051415">
    <property type="entry name" value="LAAT-1"/>
</dbReference>
<protein>
    <submittedName>
        <fullName evidence="7 8">Lysosomal amino acid transporter</fullName>
    </submittedName>
</protein>
<feature type="transmembrane region" description="Helical" evidence="6">
    <location>
        <begin position="35"/>
        <end position="58"/>
    </location>
</feature>
<evidence type="ECO:0000313" key="10">
    <source>
        <dbReference type="Proteomes" id="UP001150062"/>
    </source>
</evidence>
<proteinExistence type="predicted"/>